<keyword evidence="1" id="KW-0472">Membrane</keyword>
<accession>A0A0E9SRY9</accession>
<keyword evidence="1" id="KW-1133">Transmembrane helix</keyword>
<organism evidence="2">
    <name type="scientific">Anguilla anguilla</name>
    <name type="common">European freshwater eel</name>
    <name type="synonym">Muraena anguilla</name>
    <dbReference type="NCBI Taxonomy" id="7936"/>
    <lineage>
        <taxon>Eukaryota</taxon>
        <taxon>Metazoa</taxon>
        <taxon>Chordata</taxon>
        <taxon>Craniata</taxon>
        <taxon>Vertebrata</taxon>
        <taxon>Euteleostomi</taxon>
        <taxon>Actinopterygii</taxon>
        <taxon>Neopterygii</taxon>
        <taxon>Teleostei</taxon>
        <taxon>Anguilliformes</taxon>
        <taxon>Anguillidae</taxon>
        <taxon>Anguilla</taxon>
    </lineage>
</organism>
<sequence length="42" mass="5227">MLCYIMLINNQKRNSEYIQNYSIWFIWSMLNYIFASIPFMLL</sequence>
<reference evidence="2" key="1">
    <citation type="submission" date="2014-11" db="EMBL/GenBank/DDBJ databases">
        <authorList>
            <person name="Amaro Gonzalez C."/>
        </authorList>
    </citation>
    <scope>NUCLEOTIDE SEQUENCE</scope>
</reference>
<keyword evidence="1" id="KW-0812">Transmembrane</keyword>
<protein>
    <submittedName>
        <fullName evidence="2">Uncharacterized protein</fullName>
    </submittedName>
</protein>
<name>A0A0E9SRY9_ANGAN</name>
<dbReference type="EMBL" id="GBXM01064560">
    <property type="protein sequence ID" value="JAH44017.1"/>
    <property type="molecule type" value="Transcribed_RNA"/>
</dbReference>
<evidence type="ECO:0000256" key="1">
    <source>
        <dbReference type="SAM" id="Phobius"/>
    </source>
</evidence>
<evidence type="ECO:0000313" key="2">
    <source>
        <dbReference type="EMBL" id="JAH44017.1"/>
    </source>
</evidence>
<proteinExistence type="predicted"/>
<feature type="transmembrane region" description="Helical" evidence="1">
    <location>
        <begin position="21"/>
        <end position="41"/>
    </location>
</feature>
<dbReference type="AlphaFoldDB" id="A0A0E9SRY9"/>
<reference evidence="2" key="2">
    <citation type="journal article" date="2015" name="Fish Shellfish Immunol.">
        <title>Early steps in the European eel (Anguilla anguilla)-Vibrio vulnificus interaction in the gills: Role of the RtxA13 toxin.</title>
        <authorList>
            <person name="Callol A."/>
            <person name="Pajuelo D."/>
            <person name="Ebbesson L."/>
            <person name="Teles M."/>
            <person name="MacKenzie S."/>
            <person name="Amaro C."/>
        </authorList>
    </citation>
    <scope>NUCLEOTIDE SEQUENCE</scope>
</reference>